<keyword evidence="1" id="KW-0812">Transmembrane</keyword>
<feature type="transmembrane region" description="Helical" evidence="1">
    <location>
        <begin position="31"/>
        <end position="53"/>
    </location>
</feature>
<sequence>MIGITNLLLKNSADVTGQLGGASKKVKPMPLCMLFLLIAVAYIMKTYIVYVSYNTVAPKFSKDKYEPITFGESFMLILLVIGLLF</sequence>
<evidence type="ECO:0000313" key="2">
    <source>
        <dbReference type="EMBL" id="QHS83730.1"/>
    </source>
</evidence>
<organism evidence="2">
    <name type="scientific">viral metagenome</name>
    <dbReference type="NCBI Taxonomy" id="1070528"/>
    <lineage>
        <taxon>unclassified sequences</taxon>
        <taxon>metagenomes</taxon>
        <taxon>organismal metagenomes</taxon>
    </lineage>
</organism>
<protein>
    <submittedName>
        <fullName evidence="2">Uncharacterized protein</fullName>
    </submittedName>
</protein>
<reference evidence="2" key="1">
    <citation type="journal article" date="2020" name="Nature">
        <title>Giant virus diversity and host interactions through global metagenomics.</title>
        <authorList>
            <person name="Schulz F."/>
            <person name="Roux S."/>
            <person name="Paez-Espino D."/>
            <person name="Jungbluth S."/>
            <person name="Walsh D.A."/>
            <person name="Denef V.J."/>
            <person name="McMahon K.D."/>
            <person name="Konstantinidis K.T."/>
            <person name="Eloe-Fadrosh E.A."/>
            <person name="Kyrpides N.C."/>
            <person name="Woyke T."/>
        </authorList>
    </citation>
    <scope>NUCLEOTIDE SEQUENCE</scope>
    <source>
        <strain evidence="2">GVMAG-S-ERX555961-36</strain>
    </source>
</reference>
<evidence type="ECO:0000256" key="1">
    <source>
        <dbReference type="SAM" id="Phobius"/>
    </source>
</evidence>
<feature type="transmembrane region" description="Helical" evidence="1">
    <location>
        <begin position="65"/>
        <end position="84"/>
    </location>
</feature>
<accession>A0A6C0AWJ6</accession>
<dbReference type="AlphaFoldDB" id="A0A6C0AWJ6"/>
<dbReference type="EMBL" id="MN738762">
    <property type="protein sequence ID" value="QHS83730.1"/>
    <property type="molecule type" value="Genomic_DNA"/>
</dbReference>
<keyword evidence="1" id="KW-1133">Transmembrane helix</keyword>
<proteinExistence type="predicted"/>
<keyword evidence="1" id="KW-0472">Membrane</keyword>
<name>A0A6C0AWJ6_9ZZZZ</name>